<reference evidence="14 15" key="1">
    <citation type="submission" date="2021-04" db="EMBL/GenBank/DDBJ databases">
        <title>Nocardia tengchongensis.</title>
        <authorList>
            <person name="Zhuang k."/>
            <person name="Ran Y."/>
            <person name="Li W."/>
        </authorList>
    </citation>
    <scope>NUCLEOTIDE SEQUENCE [LARGE SCALE GENOMIC DNA]</scope>
    <source>
        <strain evidence="14 15">CFH S0057</strain>
    </source>
</reference>
<dbReference type="Pfam" id="PF16911">
    <property type="entry name" value="PapA_C"/>
    <property type="match status" value="1"/>
</dbReference>
<evidence type="ECO:0000256" key="5">
    <source>
        <dbReference type="ARBA" id="ARBA00012866"/>
    </source>
</evidence>
<dbReference type="Gene3D" id="3.30.559.30">
    <property type="entry name" value="Nonribosomal peptide synthetase, condensation domain"/>
    <property type="match status" value="1"/>
</dbReference>
<evidence type="ECO:0000256" key="12">
    <source>
        <dbReference type="ARBA" id="ARBA00033407"/>
    </source>
</evidence>
<dbReference type="InterPro" id="IPR052058">
    <property type="entry name" value="Alcohol_O-acetyltransferase"/>
</dbReference>
<dbReference type="PANTHER" id="PTHR28037">
    <property type="entry name" value="ALCOHOL O-ACETYLTRANSFERASE 1-RELATED"/>
    <property type="match status" value="1"/>
</dbReference>
<evidence type="ECO:0000256" key="6">
    <source>
        <dbReference type="ARBA" id="ARBA00013449"/>
    </source>
</evidence>
<comment type="catalytic activity">
    <reaction evidence="3">
        <text>2 a mycocerosyl-[mycocerosic acid synthase] + a phthiodiolone = a dimycocerosyl phthiodiolone + 2 holo-[mycocerosic acid synthase].</text>
        <dbReference type="EC" id="2.3.1.282"/>
    </reaction>
</comment>
<keyword evidence="7" id="KW-0444">Lipid biosynthesis</keyword>
<sequence length="444" mass="47806">MRALSPSERWFWIIDRLSPANCSARIRVHGRIPAGRLESAAAALVAEYPLLRMGISDNASRDPWFRPLPEPGIPVRRMESRDSEAWEHLLDAEMAEPIDSRNGPARITDIVVGAGTDGEFHDIVLTVSHIIADGRSLIALLRKLIDHAAADTPTPAPPRAPVPPADDLIPAGARGLWRWAYTTLADQIAGMLHRPVLLSGVEAPLPVRRTRVVHRVLDQEALAHLVVDCRTAGVTVHGALAAAVADVVGRTRSDGPGAGARGVVGVGSPVDFRESLTPRPDSEELGVYAPVLVGFVPFGPGVSLWDAARAAKRQLERGVRQRRHLATVAGMRFGTPRALESGRRLAEMVDRRAPWNVSVTNLGRVDLPEKVGEWRLSGLRLAASNSCVSVLTVAVTTAHEEMHLGFCYADPVVTESRVADFADAVLAALRQRPDPSAESGQEGA</sequence>
<protein>
    <recommendedName>
        <fullName evidence="6">Phthiocerol/phthiodiolone dimycocerosyl transferase</fullName>
        <ecNumber evidence="5">2.3.1.282</ecNumber>
    </recommendedName>
    <alternativeName>
        <fullName evidence="12">Acyltransferase PapA5</fullName>
    </alternativeName>
    <alternativeName>
        <fullName evidence="10">Phthiocerol/phthiodiolone O-acyltransferase</fullName>
    </alternativeName>
    <alternativeName>
        <fullName evidence="11">Polyketide synthase-associated protein A5</fullName>
    </alternativeName>
</protein>
<dbReference type="Gene3D" id="3.30.559.10">
    <property type="entry name" value="Chloramphenicol acetyltransferase-like domain"/>
    <property type="match status" value="1"/>
</dbReference>
<evidence type="ECO:0000256" key="10">
    <source>
        <dbReference type="ARBA" id="ARBA00030465"/>
    </source>
</evidence>
<dbReference type="SUPFAM" id="SSF52777">
    <property type="entry name" value="CoA-dependent acyltransferases"/>
    <property type="match status" value="2"/>
</dbReference>
<keyword evidence="7" id="KW-0443">Lipid metabolism</keyword>
<gene>
    <name evidence="14" type="ORF">KHQ06_08965</name>
</gene>
<keyword evidence="15" id="KW-1185">Reference proteome</keyword>
<evidence type="ECO:0000313" key="14">
    <source>
        <dbReference type="EMBL" id="QVI23041.1"/>
    </source>
</evidence>
<keyword evidence="9" id="KW-0012">Acyltransferase</keyword>
<evidence type="ECO:0000256" key="3">
    <source>
        <dbReference type="ARBA" id="ARBA00001907"/>
    </source>
</evidence>
<dbReference type="InterPro" id="IPR031641">
    <property type="entry name" value="PapA_C"/>
</dbReference>
<evidence type="ECO:0000256" key="7">
    <source>
        <dbReference type="ARBA" id="ARBA00022516"/>
    </source>
</evidence>
<dbReference type="EMBL" id="CP074371">
    <property type="protein sequence ID" value="QVI23041.1"/>
    <property type="molecule type" value="Genomic_DNA"/>
</dbReference>
<feature type="domain" description="Phthiocerol/phthiodiolone dimycocerosyl transferase C-terminal" evidence="13">
    <location>
        <begin position="210"/>
        <end position="373"/>
    </location>
</feature>
<dbReference type="EC" id="2.3.1.282" evidence="5"/>
<evidence type="ECO:0000256" key="1">
    <source>
        <dbReference type="ARBA" id="ARBA00000026"/>
    </source>
</evidence>
<evidence type="ECO:0000256" key="8">
    <source>
        <dbReference type="ARBA" id="ARBA00022679"/>
    </source>
</evidence>
<evidence type="ECO:0000256" key="9">
    <source>
        <dbReference type="ARBA" id="ARBA00023315"/>
    </source>
</evidence>
<dbReference type="PANTHER" id="PTHR28037:SF1">
    <property type="entry name" value="ALCOHOL O-ACETYLTRANSFERASE 1-RELATED"/>
    <property type="match status" value="1"/>
</dbReference>
<evidence type="ECO:0000256" key="2">
    <source>
        <dbReference type="ARBA" id="ARBA00000625"/>
    </source>
</evidence>
<evidence type="ECO:0000256" key="11">
    <source>
        <dbReference type="ARBA" id="ARBA00032317"/>
    </source>
</evidence>
<comment type="catalytic activity">
    <reaction evidence="2">
        <text>2 a mycocerosyl-[mycocerosic acid synthase] + a phenolphthiocerol = a dimycocerosyl phenolphthiocerol + 2 holo-[mycocerosic acid synthase].</text>
        <dbReference type="EC" id="2.3.1.282"/>
    </reaction>
</comment>
<comment type="catalytic activity">
    <reaction evidence="1">
        <text>2 a mycocerosyl-[mycocerosic acid synthase] + a phthiocerol = a dimycocerosyl phthiocerol + 2 holo-[mycocerosic acid synthase].</text>
        <dbReference type="EC" id="2.3.1.282"/>
    </reaction>
</comment>
<accession>A0ABX8CUK5</accession>
<dbReference type="Proteomes" id="UP000683310">
    <property type="component" value="Chromosome"/>
</dbReference>
<evidence type="ECO:0000259" key="13">
    <source>
        <dbReference type="Pfam" id="PF16911"/>
    </source>
</evidence>
<evidence type="ECO:0000256" key="4">
    <source>
        <dbReference type="ARBA" id="ARBA00006558"/>
    </source>
</evidence>
<name>A0ABX8CUK5_9NOCA</name>
<proteinExistence type="inferred from homology"/>
<dbReference type="InterPro" id="IPR023213">
    <property type="entry name" value="CAT-like_dom_sf"/>
</dbReference>
<evidence type="ECO:0000313" key="15">
    <source>
        <dbReference type="Proteomes" id="UP000683310"/>
    </source>
</evidence>
<comment type="similarity">
    <text evidence="4">Belongs to the acyltransferase PapA5 family.</text>
</comment>
<keyword evidence="8" id="KW-0808">Transferase</keyword>
<organism evidence="14 15">
    <name type="scientific">Nocardia tengchongensis</name>
    <dbReference type="NCBI Taxonomy" id="2055889"/>
    <lineage>
        <taxon>Bacteria</taxon>
        <taxon>Bacillati</taxon>
        <taxon>Actinomycetota</taxon>
        <taxon>Actinomycetes</taxon>
        <taxon>Mycobacteriales</taxon>
        <taxon>Nocardiaceae</taxon>
        <taxon>Nocardia</taxon>
    </lineage>
</organism>